<feature type="binding site" evidence="7">
    <location>
        <position position="507"/>
    </location>
    <ligand>
        <name>Mg(2+)</name>
        <dbReference type="ChEBI" id="CHEBI:18420"/>
    </ligand>
</feature>
<feature type="binding site" evidence="7">
    <location>
        <position position="504"/>
    </location>
    <ligand>
        <name>Fe cation</name>
        <dbReference type="ChEBI" id="CHEBI:24875"/>
    </ligand>
</feature>
<comment type="subcellular location">
    <subcellularLocation>
        <location evidence="2">Cell envelope</location>
    </subcellularLocation>
</comment>
<comment type="similarity">
    <text evidence="3">Belongs to the [NiFe]/[NiFeSe] hydrogenase large subunit family.</text>
</comment>
<dbReference type="eggNOG" id="COG0374">
    <property type="taxonomic scope" value="Bacteria"/>
</dbReference>
<dbReference type="GO" id="GO:0047806">
    <property type="term" value="F:cytochrome-c3 hydrogenase activity"/>
    <property type="evidence" value="ECO:0007669"/>
    <property type="project" value="UniProtKB-EC"/>
</dbReference>
<evidence type="ECO:0000256" key="8">
    <source>
        <dbReference type="SAM" id="MobiDB-lite"/>
    </source>
</evidence>
<name>F9UF90_9GAMM</name>
<evidence type="ECO:0000256" key="6">
    <source>
        <dbReference type="ARBA" id="ARBA00023002"/>
    </source>
</evidence>
<comment type="cofactor">
    <cofactor evidence="1 7">
        <name>Ni(2+)</name>
        <dbReference type="ChEBI" id="CHEBI:49786"/>
    </cofactor>
</comment>
<dbReference type="PANTHER" id="PTHR42958">
    <property type="entry name" value="HYDROGENASE-2 LARGE CHAIN"/>
    <property type="match status" value="1"/>
</dbReference>
<comment type="cofactor">
    <cofactor evidence="7">
        <name>Fe cation</name>
        <dbReference type="ChEBI" id="CHEBI:24875"/>
    </cofactor>
</comment>
<dbReference type="InterPro" id="IPR029014">
    <property type="entry name" value="NiFe-Hase_large"/>
</dbReference>
<keyword evidence="7" id="KW-0408">Iron</keyword>
<dbReference type="STRING" id="768671.ThimaDRAFT_3593"/>
<feature type="binding site" evidence="7">
    <location>
        <position position="86"/>
    </location>
    <ligand>
        <name>Ni(2+)</name>
        <dbReference type="ChEBI" id="CHEBI:49786"/>
    </ligand>
</feature>
<dbReference type="Gene3D" id="1.10.645.10">
    <property type="entry name" value="Cytochrome-c3 Hydrogenase, chain B"/>
    <property type="match status" value="1"/>
</dbReference>
<accession>F9UF90</accession>
<dbReference type="GO" id="GO:0030313">
    <property type="term" value="C:cell envelope"/>
    <property type="evidence" value="ECO:0007669"/>
    <property type="project" value="UniProtKB-SubCell"/>
</dbReference>
<keyword evidence="7" id="KW-0460">Magnesium</keyword>
<dbReference type="Proteomes" id="UP000005459">
    <property type="component" value="Unassembled WGS sequence"/>
</dbReference>
<dbReference type="Pfam" id="PF00374">
    <property type="entry name" value="NiFeSe_Hases"/>
    <property type="match status" value="2"/>
</dbReference>
<evidence type="ECO:0000256" key="3">
    <source>
        <dbReference type="ARBA" id="ARBA00009292"/>
    </source>
</evidence>
<feature type="binding site" evidence="7">
    <location>
        <position position="501"/>
    </location>
    <ligand>
        <name>Ni(2+)</name>
        <dbReference type="ChEBI" id="CHEBI:49786"/>
    </ligand>
</feature>
<feature type="binding site" evidence="7">
    <location>
        <position position="67"/>
    </location>
    <ligand>
        <name>Mg(2+)</name>
        <dbReference type="ChEBI" id="CHEBI:18420"/>
    </ligand>
</feature>
<evidence type="ECO:0000256" key="7">
    <source>
        <dbReference type="PIRSR" id="PIRSR601501-1"/>
    </source>
</evidence>
<protein>
    <submittedName>
        <fullName evidence="9">Cytochrome-c3 hydrogenase</fullName>
        <ecNumber evidence="9">1.12.2.1</ecNumber>
    </submittedName>
</protein>
<keyword evidence="5 7" id="KW-0479">Metal-binding</keyword>
<dbReference type="EMBL" id="AFWV01000012">
    <property type="protein sequence ID" value="EGV17127.1"/>
    <property type="molecule type" value="Genomic_DNA"/>
</dbReference>
<evidence type="ECO:0000313" key="9">
    <source>
        <dbReference type="EMBL" id="EGV17127.1"/>
    </source>
</evidence>
<organism evidence="9 10">
    <name type="scientific">Thiocapsa marina 5811</name>
    <dbReference type="NCBI Taxonomy" id="768671"/>
    <lineage>
        <taxon>Bacteria</taxon>
        <taxon>Pseudomonadati</taxon>
        <taxon>Pseudomonadota</taxon>
        <taxon>Gammaproteobacteria</taxon>
        <taxon>Chromatiales</taxon>
        <taxon>Chromatiaceae</taxon>
        <taxon>Thiocapsa</taxon>
    </lineage>
</organism>
<evidence type="ECO:0000313" key="10">
    <source>
        <dbReference type="Proteomes" id="UP000005459"/>
    </source>
</evidence>
<dbReference type="AlphaFoldDB" id="F9UF90"/>
<dbReference type="SUPFAM" id="SSF56762">
    <property type="entry name" value="HydB/Nqo4-like"/>
    <property type="match status" value="1"/>
</dbReference>
<keyword evidence="10" id="KW-1185">Reference proteome</keyword>
<feature type="region of interest" description="Disordered" evidence="8">
    <location>
        <begin position="1"/>
        <end position="21"/>
    </location>
</feature>
<dbReference type="PANTHER" id="PTHR42958:SF4">
    <property type="entry name" value="HYDROGENASE EXPRESSION_FORMATION PROTEIN HUPK"/>
    <property type="match status" value="1"/>
</dbReference>
<feature type="binding site" evidence="7">
    <location>
        <position position="452"/>
    </location>
    <ligand>
        <name>Mg(2+)</name>
        <dbReference type="ChEBI" id="CHEBI:18420"/>
    </ligand>
</feature>
<keyword evidence="6 9" id="KW-0560">Oxidoreductase</keyword>
<dbReference type="PROSITE" id="PS00507">
    <property type="entry name" value="NI_HGENASE_L_1"/>
    <property type="match status" value="1"/>
</dbReference>
<dbReference type="GO" id="GO:0008901">
    <property type="term" value="F:ferredoxin hydrogenase activity"/>
    <property type="evidence" value="ECO:0007669"/>
    <property type="project" value="InterPro"/>
</dbReference>
<dbReference type="PATRIC" id="fig|768671.3.peg.3795"/>
<dbReference type="GO" id="GO:0016151">
    <property type="term" value="F:nickel cation binding"/>
    <property type="evidence" value="ECO:0007669"/>
    <property type="project" value="InterPro"/>
</dbReference>
<dbReference type="InterPro" id="IPR001501">
    <property type="entry name" value="Ni-dep_hyd_lsu"/>
</dbReference>
<feature type="binding site" evidence="7">
    <location>
        <position position="89"/>
    </location>
    <ligand>
        <name>Ni(2+)</name>
        <dbReference type="ChEBI" id="CHEBI:49786"/>
    </ligand>
</feature>
<evidence type="ECO:0000256" key="4">
    <source>
        <dbReference type="ARBA" id="ARBA00022596"/>
    </source>
</evidence>
<sequence>MVGHSGLEPVGRRPESGGWTPAVLPRMSTLTLGPFNRVEGDLEVQLEVADGRVREARVNSPLYRGFEQILQGKDPRDTLVITPRICGICSVSQSMAAAYALADAAGVAMPPNGELATNLVLACENLADHLTHFYLFFMPDFARPVYADRPWYADTEARFRALSGSAAGVVLPARAHFMHIMGLLAGKWPHSLSLQPGGTAKPVQAQERIRLLAILAAFRHFLERETFGDPLESVVAMDSARALDAWSARDPGRGDLRRFLRIADDLGLAELGRATDRFMSYGAYPGGGTRLFRSGLWSDNGPQPLDLATIAEDMSHSWMVGVDALHPADGVTIPDAEKARAYSWCKAPRLAGEVLEVGALARQLIDGHPLIRDLVAESGGNVSNRVIARLLEIARVLMAMEDWVKAIVPGEPFCGQTAIPDEASGVGLVEAARGSLGHWLAIRRGRILNYQIIAPTTWNFSPRDTAGVPGALEQALVGAEVRPGETTPIAVQHIVRSFDPCMVCTVH</sequence>
<keyword evidence="4 7" id="KW-0533">Nickel</keyword>
<evidence type="ECO:0000256" key="5">
    <source>
        <dbReference type="ARBA" id="ARBA00022723"/>
    </source>
</evidence>
<feature type="binding site" evidence="7">
    <location>
        <position position="89"/>
    </location>
    <ligand>
        <name>Fe cation</name>
        <dbReference type="ChEBI" id="CHEBI:24875"/>
    </ligand>
</feature>
<gene>
    <name evidence="9" type="ORF">ThimaDRAFT_3593</name>
</gene>
<proteinExistence type="inferred from homology"/>
<dbReference type="InterPro" id="IPR050867">
    <property type="entry name" value="NiFe/NiFeSe_hydrgnase_LSU"/>
</dbReference>
<dbReference type="InterPro" id="IPR018194">
    <property type="entry name" value="Ni-dep_hyd_lsu_Ni_BS"/>
</dbReference>
<evidence type="ECO:0000256" key="1">
    <source>
        <dbReference type="ARBA" id="ARBA00001967"/>
    </source>
</evidence>
<dbReference type="EC" id="1.12.2.1" evidence="9"/>
<evidence type="ECO:0000256" key="2">
    <source>
        <dbReference type="ARBA" id="ARBA00004196"/>
    </source>
</evidence>
<reference evidence="9 10" key="1">
    <citation type="submission" date="2011-06" db="EMBL/GenBank/DDBJ databases">
        <title>The draft genome of Thiocapsa marina 5811.</title>
        <authorList>
            <consortium name="US DOE Joint Genome Institute (JGI-PGF)"/>
            <person name="Lucas S."/>
            <person name="Han J."/>
            <person name="Cheng J.-F."/>
            <person name="Goodwin L."/>
            <person name="Pitluck S."/>
            <person name="Peters L."/>
            <person name="Land M.L."/>
            <person name="Hauser L."/>
            <person name="Vogl K."/>
            <person name="Liu Z."/>
            <person name="Imhoff J."/>
            <person name="Thiel V."/>
            <person name="Frigaard N.-U."/>
            <person name="Bryant D."/>
            <person name="Woyke T.J."/>
        </authorList>
    </citation>
    <scope>NUCLEOTIDE SEQUENCE [LARGE SCALE GENOMIC DNA]</scope>
    <source>
        <strain evidence="9 10">5811</strain>
    </source>
</reference>